<evidence type="ECO:0000313" key="6">
    <source>
        <dbReference type="EMBL" id="THD69196.1"/>
    </source>
</evidence>
<dbReference type="Pfam" id="PF13545">
    <property type="entry name" value="HTH_Crp_2"/>
    <property type="match status" value="1"/>
</dbReference>
<keyword evidence="1" id="KW-0805">Transcription regulation</keyword>
<dbReference type="EMBL" id="SSMC01000001">
    <property type="protein sequence ID" value="THD69196.1"/>
    <property type="molecule type" value="Genomic_DNA"/>
</dbReference>
<dbReference type="GO" id="GO:0003700">
    <property type="term" value="F:DNA-binding transcription factor activity"/>
    <property type="evidence" value="ECO:0007669"/>
    <property type="project" value="TreeGrafter"/>
</dbReference>
<dbReference type="PANTHER" id="PTHR24567">
    <property type="entry name" value="CRP FAMILY TRANSCRIPTIONAL REGULATORY PROTEIN"/>
    <property type="match status" value="1"/>
</dbReference>
<keyword evidence="7" id="KW-1185">Reference proteome</keyword>
<evidence type="ECO:0000313" key="7">
    <source>
        <dbReference type="Proteomes" id="UP000305939"/>
    </source>
</evidence>
<dbReference type="InterPro" id="IPR050397">
    <property type="entry name" value="Env_Response_Regulators"/>
</dbReference>
<dbReference type="OrthoDB" id="9127033at2"/>
<evidence type="ECO:0000259" key="4">
    <source>
        <dbReference type="PROSITE" id="PS50042"/>
    </source>
</evidence>
<dbReference type="AlphaFoldDB" id="A0A4S3M2B0"/>
<evidence type="ECO:0000256" key="3">
    <source>
        <dbReference type="ARBA" id="ARBA00023163"/>
    </source>
</evidence>
<evidence type="ECO:0000259" key="5">
    <source>
        <dbReference type="PROSITE" id="PS51063"/>
    </source>
</evidence>
<organism evidence="6 7">
    <name type="scientific">Robertkochia marina</name>
    <dbReference type="NCBI Taxonomy" id="1227945"/>
    <lineage>
        <taxon>Bacteria</taxon>
        <taxon>Pseudomonadati</taxon>
        <taxon>Bacteroidota</taxon>
        <taxon>Flavobacteriia</taxon>
        <taxon>Flavobacteriales</taxon>
        <taxon>Flavobacteriaceae</taxon>
        <taxon>Robertkochia</taxon>
    </lineage>
</organism>
<comment type="caution">
    <text evidence="6">The sequence shown here is derived from an EMBL/GenBank/DDBJ whole genome shotgun (WGS) entry which is preliminary data.</text>
</comment>
<dbReference type="GO" id="GO:0003677">
    <property type="term" value="F:DNA binding"/>
    <property type="evidence" value="ECO:0007669"/>
    <property type="project" value="UniProtKB-KW"/>
</dbReference>
<dbReference type="PROSITE" id="PS50042">
    <property type="entry name" value="CNMP_BINDING_3"/>
    <property type="match status" value="1"/>
</dbReference>
<dbReference type="PANTHER" id="PTHR24567:SF58">
    <property type="entry name" value="CYCLIC AMP-BINDING REGULATORY PROTEIN"/>
    <property type="match status" value="1"/>
</dbReference>
<dbReference type="Proteomes" id="UP000305939">
    <property type="component" value="Unassembled WGS sequence"/>
</dbReference>
<evidence type="ECO:0000256" key="1">
    <source>
        <dbReference type="ARBA" id="ARBA00023015"/>
    </source>
</evidence>
<keyword evidence="2" id="KW-0238">DNA-binding</keyword>
<dbReference type="InterPro" id="IPR018490">
    <property type="entry name" value="cNMP-bd_dom_sf"/>
</dbReference>
<dbReference type="Pfam" id="PF00027">
    <property type="entry name" value="cNMP_binding"/>
    <property type="match status" value="1"/>
</dbReference>
<dbReference type="SMART" id="SM00100">
    <property type="entry name" value="cNMP"/>
    <property type="match status" value="1"/>
</dbReference>
<dbReference type="Gene3D" id="1.10.10.10">
    <property type="entry name" value="Winged helix-like DNA-binding domain superfamily/Winged helix DNA-binding domain"/>
    <property type="match status" value="1"/>
</dbReference>
<dbReference type="PROSITE" id="PS51063">
    <property type="entry name" value="HTH_CRP_2"/>
    <property type="match status" value="1"/>
</dbReference>
<sequence length="228" mass="25822">MSKCEQCIVRQFSSLKALNKTELIRISDCKESIVIKRGETIFEEGQHLDGVYCVRSGICKLTKLSDNGRQQIIKFVKSGDLLGQRTVISNDTVNLSAIAVQDMEVCFIPKREINQAFQENPRFSGEVINVLCNDLKDADNSIVNMAQKPVKERLAYYLMHFHDDFGLDQEGYLSVQLSREEIAGMVGTATESLIRMLSEFNKKGLIETKGKRIKIKDTVQMERMAEGF</sequence>
<dbReference type="PRINTS" id="PR00034">
    <property type="entry name" value="HTHCRP"/>
</dbReference>
<accession>A0A4S3M2B0</accession>
<evidence type="ECO:0000256" key="2">
    <source>
        <dbReference type="ARBA" id="ARBA00023125"/>
    </source>
</evidence>
<reference evidence="6 7" key="1">
    <citation type="submission" date="2019-04" db="EMBL/GenBank/DDBJ databases">
        <title>Draft genome sequence of Robertkochia marina CC-AMO-30D.</title>
        <authorList>
            <person name="Hameed A."/>
            <person name="Lin S.-Y."/>
            <person name="Shahina M."/>
            <person name="Lai W.-A."/>
            <person name="Young C.-C."/>
        </authorList>
    </citation>
    <scope>NUCLEOTIDE SEQUENCE [LARGE SCALE GENOMIC DNA]</scope>
    <source>
        <strain evidence="6 7">CC-AMO-30D</strain>
    </source>
</reference>
<dbReference type="InterPro" id="IPR036388">
    <property type="entry name" value="WH-like_DNA-bd_sf"/>
</dbReference>
<proteinExistence type="predicted"/>
<dbReference type="InterPro" id="IPR012318">
    <property type="entry name" value="HTH_CRP"/>
</dbReference>
<dbReference type="RefSeq" id="WP_136334686.1">
    <property type="nucleotide sequence ID" value="NZ_QXMP01000001.1"/>
</dbReference>
<dbReference type="Gene3D" id="2.60.120.10">
    <property type="entry name" value="Jelly Rolls"/>
    <property type="match status" value="1"/>
</dbReference>
<feature type="domain" description="HTH crp-type" evidence="5">
    <location>
        <begin position="148"/>
        <end position="219"/>
    </location>
</feature>
<feature type="domain" description="Cyclic nucleotide-binding" evidence="4">
    <location>
        <begin position="14"/>
        <end position="115"/>
    </location>
</feature>
<dbReference type="InterPro" id="IPR000595">
    <property type="entry name" value="cNMP-bd_dom"/>
</dbReference>
<dbReference type="InterPro" id="IPR014710">
    <property type="entry name" value="RmlC-like_jellyroll"/>
</dbReference>
<protein>
    <submittedName>
        <fullName evidence="6">Crp/Fnr family transcriptional regulator</fullName>
    </submittedName>
</protein>
<dbReference type="CDD" id="cd00038">
    <property type="entry name" value="CAP_ED"/>
    <property type="match status" value="1"/>
</dbReference>
<dbReference type="SUPFAM" id="SSF46785">
    <property type="entry name" value="Winged helix' DNA-binding domain"/>
    <property type="match status" value="1"/>
</dbReference>
<dbReference type="GO" id="GO:0005829">
    <property type="term" value="C:cytosol"/>
    <property type="evidence" value="ECO:0007669"/>
    <property type="project" value="TreeGrafter"/>
</dbReference>
<name>A0A4S3M2B0_9FLAO</name>
<dbReference type="InterPro" id="IPR036390">
    <property type="entry name" value="WH_DNA-bd_sf"/>
</dbReference>
<dbReference type="SMART" id="SM00419">
    <property type="entry name" value="HTH_CRP"/>
    <property type="match status" value="1"/>
</dbReference>
<gene>
    <name evidence="6" type="ORF">E7Z59_02370</name>
</gene>
<keyword evidence="3" id="KW-0804">Transcription</keyword>
<dbReference type="SUPFAM" id="SSF51206">
    <property type="entry name" value="cAMP-binding domain-like"/>
    <property type="match status" value="1"/>
</dbReference>